<feature type="compositionally biased region" description="Basic and acidic residues" evidence="1">
    <location>
        <begin position="736"/>
        <end position="749"/>
    </location>
</feature>
<reference evidence="6" key="5">
    <citation type="submission" date="2015-06" db="UniProtKB">
        <authorList>
            <consortium name="EnsemblFungi"/>
        </authorList>
    </citation>
    <scope>IDENTIFICATION</scope>
    <source>
        <strain evidence="6">ATCC 64411</strain>
    </source>
</reference>
<dbReference type="OMA" id="WIPSYSY"/>
<dbReference type="EnsemblFungi" id="MAPG_01742T0">
    <property type="protein sequence ID" value="MAPG_01742T0"/>
    <property type="gene ID" value="MAPG_01742"/>
</dbReference>
<protein>
    <recommendedName>
        <fullName evidence="4">Peptidase A1 domain-containing protein</fullName>
    </recommendedName>
</protein>
<name>A0A0C4DPH5_MAGP6</name>
<dbReference type="Proteomes" id="UP000011715">
    <property type="component" value="Unassembled WGS sequence"/>
</dbReference>
<dbReference type="Gene3D" id="2.40.70.10">
    <property type="entry name" value="Acid Proteases"/>
    <property type="match status" value="2"/>
</dbReference>
<dbReference type="SUPFAM" id="SSF50630">
    <property type="entry name" value="Acid proteases"/>
    <property type="match status" value="1"/>
</dbReference>
<reference evidence="7" key="2">
    <citation type="submission" date="2010-05" db="EMBL/GenBank/DDBJ databases">
        <title>The genome sequence of Magnaporthe poae strain ATCC 64411.</title>
        <authorList>
            <person name="Ma L.-J."/>
            <person name="Dead R."/>
            <person name="Young S."/>
            <person name="Zeng Q."/>
            <person name="Koehrsen M."/>
            <person name="Alvarado L."/>
            <person name="Berlin A."/>
            <person name="Chapman S.B."/>
            <person name="Chen Z."/>
            <person name="Freedman E."/>
            <person name="Gellesch M."/>
            <person name="Goldberg J."/>
            <person name="Griggs A."/>
            <person name="Gujja S."/>
            <person name="Heilman E.R."/>
            <person name="Heiman D."/>
            <person name="Hepburn T."/>
            <person name="Howarth C."/>
            <person name="Jen D."/>
            <person name="Larson L."/>
            <person name="Mehta T."/>
            <person name="Neiman D."/>
            <person name="Pearson M."/>
            <person name="Roberts A."/>
            <person name="Saif S."/>
            <person name="Shea T."/>
            <person name="Shenoy N."/>
            <person name="Sisk P."/>
            <person name="Stolte C."/>
            <person name="Sykes S."/>
            <person name="Walk T."/>
            <person name="White J."/>
            <person name="Yandava C."/>
            <person name="Haas B."/>
            <person name="Nusbaum C."/>
            <person name="Birren B."/>
        </authorList>
    </citation>
    <scope>NUCLEOTIDE SEQUENCE [LARGE SCALE GENOMIC DNA]</scope>
    <source>
        <strain evidence="7">ATCC 64411 / 73-15</strain>
    </source>
</reference>
<proteinExistence type="predicted"/>
<evidence type="ECO:0000256" key="2">
    <source>
        <dbReference type="SAM" id="Phobius"/>
    </source>
</evidence>
<dbReference type="InterPro" id="IPR034164">
    <property type="entry name" value="Pepsin-like_dom"/>
</dbReference>
<dbReference type="VEuPathDB" id="FungiDB:MAPG_01742"/>
<feature type="region of interest" description="Disordered" evidence="1">
    <location>
        <begin position="625"/>
        <end position="935"/>
    </location>
</feature>
<keyword evidence="3" id="KW-0732">Signal</keyword>
<keyword evidence="2" id="KW-1133">Transmembrane helix</keyword>
<feature type="domain" description="Peptidase A1" evidence="4">
    <location>
        <begin position="54"/>
        <end position="421"/>
    </location>
</feature>
<evidence type="ECO:0000313" key="7">
    <source>
        <dbReference type="Proteomes" id="UP000011715"/>
    </source>
</evidence>
<evidence type="ECO:0000313" key="6">
    <source>
        <dbReference type="EnsemblFungi" id="MAPG_01742T0"/>
    </source>
</evidence>
<dbReference type="CDD" id="cd05471">
    <property type="entry name" value="pepsin_like"/>
    <property type="match status" value="1"/>
</dbReference>
<feature type="signal peptide" evidence="3">
    <location>
        <begin position="1"/>
        <end position="28"/>
    </location>
</feature>
<feature type="compositionally biased region" description="Polar residues" evidence="1">
    <location>
        <begin position="717"/>
        <end position="733"/>
    </location>
</feature>
<organism evidence="6 7">
    <name type="scientific">Magnaporthiopsis poae (strain ATCC 64411 / 73-15)</name>
    <name type="common">Kentucky bluegrass fungus</name>
    <name type="synonym">Magnaporthe poae</name>
    <dbReference type="NCBI Taxonomy" id="644358"/>
    <lineage>
        <taxon>Eukaryota</taxon>
        <taxon>Fungi</taxon>
        <taxon>Dikarya</taxon>
        <taxon>Ascomycota</taxon>
        <taxon>Pezizomycotina</taxon>
        <taxon>Sordariomycetes</taxon>
        <taxon>Sordariomycetidae</taxon>
        <taxon>Magnaporthales</taxon>
        <taxon>Magnaporthaceae</taxon>
        <taxon>Magnaporthiopsis</taxon>
    </lineage>
</organism>
<accession>A0A0C4DPH5</accession>
<evidence type="ECO:0000313" key="5">
    <source>
        <dbReference type="EMBL" id="KLU82673.1"/>
    </source>
</evidence>
<dbReference type="eggNOG" id="ENOG502RV5I">
    <property type="taxonomic scope" value="Eukaryota"/>
</dbReference>
<reference evidence="5" key="3">
    <citation type="submission" date="2011-03" db="EMBL/GenBank/DDBJ databases">
        <title>Annotation of Magnaporthe poae ATCC 64411.</title>
        <authorList>
            <person name="Ma L.-J."/>
            <person name="Dead R."/>
            <person name="Young S.K."/>
            <person name="Zeng Q."/>
            <person name="Gargeya S."/>
            <person name="Fitzgerald M."/>
            <person name="Haas B."/>
            <person name="Abouelleil A."/>
            <person name="Alvarado L."/>
            <person name="Arachchi H.M."/>
            <person name="Berlin A."/>
            <person name="Brown A."/>
            <person name="Chapman S.B."/>
            <person name="Chen Z."/>
            <person name="Dunbar C."/>
            <person name="Freedman E."/>
            <person name="Gearin G."/>
            <person name="Gellesch M."/>
            <person name="Goldberg J."/>
            <person name="Griggs A."/>
            <person name="Gujja S."/>
            <person name="Heiman D."/>
            <person name="Howarth C."/>
            <person name="Larson L."/>
            <person name="Lui A."/>
            <person name="MacDonald P.J.P."/>
            <person name="Mehta T."/>
            <person name="Montmayeur A."/>
            <person name="Murphy C."/>
            <person name="Neiman D."/>
            <person name="Pearson M."/>
            <person name="Priest M."/>
            <person name="Roberts A."/>
            <person name="Saif S."/>
            <person name="Shea T."/>
            <person name="Shenoy N."/>
            <person name="Sisk P."/>
            <person name="Stolte C."/>
            <person name="Sykes S."/>
            <person name="Yandava C."/>
            <person name="Wortman J."/>
            <person name="Nusbaum C."/>
            <person name="Birren B."/>
        </authorList>
    </citation>
    <scope>NUCLEOTIDE SEQUENCE</scope>
    <source>
        <strain evidence="5">ATCC 64411</strain>
    </source>
</reference>
<evidence type="ECO:0000256" key="1">
    <source>
        <dbReference type="SAM" id="MobiDB-lite"/>
    </source>
</evidence>
<evidence type="ECO:0000256" key="3">
    <source>
        <dbReference type="SAM" id="SignalP"/>
    </source>
</evidence>
<dbReference type="InterPro" id="IPR033121">
    <property type="entry name" value="PEPTIDASE_A1"/>
</dbReference>
<evidence type="ECO:0000259" key="4">
    <source>
        <dbReference type="PROSITE" id="PS51767"/>
    </source>
</evidence>
<keyword evidence="2" id="KW-0472">Membrane</keyword>
<reference evidence="5" key="1">
    <citation type="submission" date="2010-05" db="EMBL/GenBank/DDBJ databases">
        <title>The Genome Sequence of Magnaporthe poae strain ATCC 64411.</title>
        <authorList>
            <consortium name="The Broad Institute Genome Sequencing Platform"/>
            <consortium name="Broad Institute Genome Sequencing Center for Infectious Disease"/>
            <person name="Ma L.-J."/>
            <person name="Dead R."/>
            <person name="Young S."/>
            <person name="Zeng Q."/>
            <person name="Koehrsen M."/>
            <person name="Alvarado L."/>
            <person name="Berlin A."/>
            <person name="Chapman S.B."/>
            <person name="Chen Z."/>
            <person name="Freedman E."/>
            <person name="Gellesch M."/>
            <person name="Goldberg J."/>
            <person name="Griggs A."/>
            <person name="Gujja S."/>
            <person name="Heilman E.R."/>
            <person name="Heiman D."/>
            <person name="Hepburn T."/>
            <person name="Howarth C."/>
            <person name="Jen D."/>
            <person name="Larson L."/>
            <person name="Mehta T."/>
            <person name="Neiman D."/>
            <person name="Pearson M."/>
            <person name="Roberts A."/>
            <person name="Saif S."/>
            <person name="Shea T."/>
            <person name="Shenoy N."/>
            <person name="Sisk P."/>
            <person name="Stolte C."/>
            <person name="Sykes S."/>
            <person name="Walk T."/>
            <person name="White J."/>
            <person name="Yandava C."/>
            <person name="Haas B."/>
            <person name="Nusbaum C."/>
            <person name="Birren B."/>
        </authorList>
    </citation>
    <scope>NUCLEOTIDE SEQUENCE</scope>
    <source>
        <strain evidence="5">ATCC 64411</strain>
    </source>
</reference>
<feature type="compositionally biased region" description="Polar residues" evidence="1">
    <location>
        <begin position="766"/>
        <end position="780"/>
    </location>
</feature>
<feature type="compositionally biased region" description="Polar residues" evidence="1">
    <location>
        <begin position="849"/>
        <end position="859"/>
    </location>
</feature>
<dbReference type="PROSITE" id="PS51767">
    <property type="entry name" value="PEPTIDASE_A1"/>
    <property type="match status" value="1"/>
</dbReference>
<sequence length="961" mass="104390">MRLTPGPSASLGDVLVLLLPLLAPAAHAAATTAVASGLWLQPSSKWLGVDGTWSTFELAVGGPAVTVQLLPNTVLSEIWTVSKNICQGVQQCITDRGGVYDQKASRSCTSLGTWALGLTNAGWNESNGAYGLDTVAVHNSLNGITSDVNGALVAAYDTMDYYQGFLGLGVTQGKFSNKIVNPFISQLSETYGTIPSHSYGYTAGFFHAEPSCPGSLILGGYDPLRFESHNTMFRLNPDTRLPQVRLRGITVRAANGTSAPSAWNGTSNSLVTMSDSLMVVIDTSLPYLTLPHMICDRFASALDLVYNETLGVYTYRTIDQYNSFLKAKPFNFTFSLSGWDNVDDFGKPLETRGVVNITLSSAAFAQVLRFPYRKKLAITDPSVPYFPLRRAKNVNEIVLGRVFMQEAYLVTKYDEEVFSVYQARFPANAASNYTVESIARSPNSEYPEFSGLPQPGGPSLDAGQTAGIVVSVLLVSAICAFSLWYCLRRRRRRLAVKEMVLPPDNPDDELKDTESAIKSPDTPLSPVARMFQFLQGRTRTTRMAEPTGDSNDDGPQGPAEVGADASHERYEMPAPVAPVELAANEIYSSYEATELGTEGSQQNLSEYELQRRKMQRQMQGLLLPSYTGPPRSLLNGAADEQGKLEQDVSTVPHYRPEAGEGSSPISFPSDGNNSNSLPSMPSPVSPRDPEWLASKMAGLPSPMTLAPQYPPALVSRPKSSAGQSRTSSPTAPSFNKEPREDADDARLDRSVSSSSRRTGGRALSVSDGSQSPTFQHSPIDQQEIICLGPLPDHIRLPLQNPPKTRRHQPPTPQLIGPEGRKVAASPIPEDSAAVVQPLRLPSRSIAPLASSTSAEQPTASSPPRPTDCPRLQLRIDPPGLKVPVVSGSRRGSADTLGSNFTVEEEEEEERKQVEFTRQQSLRHNAGSPTSPSSFERFDPAAELVHVPQVPERRYSWEEDKR</sequence>
<feature type="region of interest" description="Disordered" evidence="1">
    <location>
        <begin position="542"/>
        <end position="564"/>
    </location>
</feature>
<dbReference type="InterPro" id="IPR021109">
    <property type="entry name" value="Peptidase_aspartic_dom_sf"/>
</dbReference>
<dbReference type="Pfam" id="PF00026">
    <property type="entry name" value="Asp"/>
    <property type="match status" value="1"/>
</dbReference>
<dbReference type="EMBL" id="GL876966">
    <property type="protein sequence ID" value="KLU82673.1"/>
    <property type="molecule type" value="Genomic_DNA"/>
</dbReference>
<feature type="compositionally biased region" description="Low complexity" evidence="1">
    <location>
        <begin position="750"/>
        <end position="764"/>
    </location>
</feature>
<dbReference type="STRING" id="644358.A0A0C4DPH5"/>
<feature type="transmembrane region" description="Helical" evidence="2">
    <location>
        <begin position="466"/>
        <end position="487"/>
    </location>
</feature>
<dbReference type="AlphaFoldDB" id="A0A0C4DPH5"/>
<reference evidence="6" key="4">
    <citation type="journal article" date="2015" name="G3 (Bethesda)">
        <title>Genome sequences of three phytopathogenic species of the Magnaporthaceae family of fungi.</title>
        <authorList>
            <person name="Okagaki L.H."/>
            <person name="Nunes C.C."/>
            <person name="Sailsbery J."/>
            <person name="Clay B."/>
            <person name="Brown D."/>
            <person name="John T."/>
            <person name="Oh Y."/>
            <person name="Young N."/>
            <person name="Fitzgerald M."/>
            <person name="Haas B.J."/>
            <person name="Zeng Q."/>
            <person name="Young S."/>
            <person name="Adiconis X."/>
            <person name="Fan L."/>
            <person name="Levin J.Z."/>
            <person name="Mitchell T.K."/>
            <person name="Okubara P.A."/>
            <person name="Farman M.L."/>
            <person name="Kohn L.M."/>
            <person name="Birren B."/>
            <person name="Ma L.-J."/>
            <person name="Dean R.A."/>
        </authorList>
    </citation>
    <scope>NUCLEOTIDE SEQUENCE</scope>
    <source>
        <strain evidence="6">ATCC 64411 / 73-15</strain>
    </source>
</reference>
<dbReference type="OrthoDB" id="5233646at2759"/>
<keyword evidence="7" id="KW-1185">Reference proteome</keyword>
<feature type="region of interest" description="Disordered" evidence="1">
    <location>
        <begin position="501"/>
        <end position="524"/>
    </location>
</feature>
<gene>
    <name evidence="5" type="ORF">MAPG_01742</name>
</gene>
<feature type="chain" id="PRO_5010907094" description="Peptidase A1 domain-containing protein" evidence="3">
    <location>
        <begin position="29"/>
        <end position="961"/>
    </location>
</feature>
<keyword evidence="2" id="KW-0812">Transmembrane</keyword>
<dbReference type="EMBL" id="ADBL01000427">
    <property type="status" value="NOT_ANNOTATED_CDS"/>
    <property type="molecule type" value="Genomic_DNA"/>
</dbReference>
<feature type="compositionally biased region" description="Polar residues" evidence="1">
    <location>
        <begin position="915"/>
        <end position="933"/>
    </location>
</feature>